<proteinExistence type="predicted"/>
<protein>
    <submittedName>
        <fullName evidence="1">Uncharacterized protein</fullName>
    </submittedName>
</protein>
<evidence type="ECO:0000313" key="2">
    <source>
        <dbReference type="Proteomes" id="UP000006250"/>
    </source>
</evidence>
<accession>E1JR05</accession>
<keyword evidence="2" id="KW-1185">Reference proteome</keyword>
<reference evidence="1 2" key="1">
    <citation type="submission" date="2010-08" db="EMBL/GenBank/DDBJ databases">
        <title>The draft genome of Desulfovibrio fructosovorans JJ.</title>
        <authorList>
            <consortium name="US DOE Joint Genome Institute (JGI-PGF)"/>
            <person name="Lucas S."/>
            <person name="Copeland A."/>
            <person name="Lapidus A."/>
            <person name="Cheng J.-F."/>
            <person name="Bruce D."/>
            <person name="Goodwin L."/>
            <person name="Pitluck S."/>
            <person name="Land M.L."/>
            <person name="Hauser L."/>
            <person name="Chang Y.-J."/>
            <person name="Jeffries C."/>
            <person name="Wall J.D."/>
            <person name="Stahl D.A."/>
            <person name="Arkin A.P."/>
            <person name="Dehal P."/>
            <person name="Stolyar S.M."/>
            <person name="Hazen T.C."/>
            <person name="Woyke T.J."/>
        </authorList>
    </citation>
    <scope>NUCLEOTIDE SEQUENCE [LARGE SCALE GENOMIC DNA]</scope>
    <source>
        <strain evidence="1 2">JJ</strain>
    </source>
</reference>
<organism evidence="1 2">
    <name type="scientific">Solidesulfovibrio fructosivorans JJ]</name>
    <dbReference type="NCBI Taxonomy" id="596151"/>
    <lineage>
        <taxon>Bacteria</taxon>
        <taxon>Pseudomonadati</taxon>
        <taxon>Thermodesulfobacteriota</taxon>
        <taxon>Desulfovibrionia</taxon>
        <taxon>Desulfovibrionales</taxon>
        <taxon>Desulfovibrionaceae</taxon>
        <taxon>Solidesulfovibrio</taxon>
    </lineage>
</organism>
<dbReference type="eggNOG" id="ENOG5031FVX">
    <property type="taxonomic scope" value="Bacteria"/>
</dbReference>
<dbReference type="OrthoDB" id="5459198at2"/>
<gene>
    <name evidence="1" type="ORF">DesfrDRAFT_0054</name>
</gene>
<dbReference type="EMBL" id="AECZ01000001">
    <property type="protein sequence ID" value="EFL53006.1"/>
    <property type="molecule type" value="Genomic_DNA"/>
</dbReference>
<dbReference type="RefSeq" id="WP_005989988.1">
    <property type="nucleotide sequence ID" value="NZ_AECZ01000001.1"/>
</dbReference>
<dbReference type="STRING" id="596151.DesfrDRAFT_0054"/>
<dbReference type="Proteomes" id="UP000006250">
    <property type="component" value="Unassembled WGS sequence"/>
</dbReference>
<evidence type="ECO:0000313" key="1">
    <source>
        <dbReference type="EMBL" id="EFL53006.1"/>
    </source>
</evidence>
<name>E1JR05_SOLFR</name>
<dbReference type="AlphaFoldDB" id="E1JR05"/>
<comment type="caution">
    <text evidence="1">The sequence shown here is derived from an EMBL/GenBank/DDBJ whole genome shotgun (WGS) entry which is preliminary data.</text>
</comment>
<sequence>MSRLTTRGSVRPKLRRALDAWFAAHADHAFFTGVSGRLAYVRASKSWPRPYAVLTILPAFPRDTLTERIDAVPLQIMVFADSSLEAEELASLASDLFEGRVISGDGLKDFEFSRGEDVPTLPDEDGVWGAGIQLTGLVETDM</sequence>